<evidence type="ECO:0008006" key="5">
    <source>
        <dbReference type="Google" id="ProtNLM"/>
    </source>
</evidence>
<proteinExistence type="predicted"/>
<feature type="region of interest" description="Disordered" evidence="1">
    <location>
        <begin position="1"/>
        <end position="20"/>
    </location>
</feature>
<evidence type="ECO:0000256" key="2">
    <source>
        <dbReference type="SAM" id="Phobius"/>
    </source>
</evidence>
<comment type="caution">
    <text evidence="3">The sequence shown here is derived from an EMBL/GenBank/DDBJ whole genome shotgun (WGS) entry which is preliminary data.</text>
</comment>
<keyword evidence="2" id="KW-1133">Transmembrane helix</keyword>
<dbReference type="Proteomes" id="UP000249557">
    <property type="component" value="Unassembled WGS sequence"/>
</dbReference>
<sequence length="89" mass="9493">MTDTGGHLHPTRYADDTELPDTPYEHTVCAVTLALGLLFVASGLYYFFGPEGTIKTTLLTATGGLFALGILNFFWAAFAGKLCGCKKDG</sequence>
<evidence type="ECO:0000256" key="1">
    <source>
        <dbReference type="SAM" id="MobiDB-lite"/>
    </source>
</evidence>
<feature type="transmembrane region" description="Helical" evidence="2">
    <location>
        <begin position="58"/>
        <end position="78"/>
    </location>
</feature>
<keyword evidence="2" id="KW-0472">Membrane</keyword>
<dbReference type="EMBL" id="QFNK01000313">
    <property type="protein sequence ID" value="PZO81280.1"/>
    <property type="molecule type" value="Genomic_DNA"/>
</dbReference>
<reference evidence="3 4" key="1">
    <citation type="submission" date="2017-08" db="EMBL/GenBank/DDBJ databases">
        <title>Infants hospitalized years apart are colonized by the same room-sourced microbial strains.</title>
        <authorList>
            <person name="Brooks B."/>
            <person name="Olm M.R."/>
            <person name="Firek B.A."/>
            <person name="Baker R."/>
            <person name="Thomas B.C."/>
            <person name="Morowitz M.J."/>
            <person name="Banfield J.F."/>
        </authorList>
    </citation>
    <scope>NUCLEOTIDE SEQUENCE [LARGE SCALE GENOMIC DNA]</scope>
    <source>
        <strain evidence="3">S2_018_000_R2_104</strain>
    </source>
</reference>
<feature type="transmembrane region" description="Helical" evidence="2">
    <location>
        <begin position="24"/>
        <end position="46"/>
    </location>
</feature>
<organism evidence="3 4">
    <name type="scientific">Micavibrio aeruginosavorus</name>
    <dbReference type="NCBI Taxonomy" id="349221"/>
    <lineage>
        <taxon>Bacteria</taxon>
        <taxon>Pseudomonadati</taxon>
        <taxon>Bdellovibrionota</taxon>
        <taxon>Bdellovibrionia</taxon>
        <taxon>Bdellovibrionales</taxon>
        <taxon>Pseudobdellovibrionaceae</taxon>
        <taxon>Micavibrio</taxon>
    </lineage>
</organism>
<name>A0A2W4ZG60_9BACT</name>
<dbReference type="AlphaFoldDB" id="A0A2W4ZG60"/>
<gene>
    <name evidence="3" type="ORF">DI626_11015</name>
</gene>
<protein>
    <recommendedName>
        <fullName evidence="5">Transmembrane protein</fullName>
    </recommendedName>
</protein>
<keyword evidence="2" id="KW-0812">Transmembrane</keyword>
<evidence type="ECO:0000313" key="3">
    <source>
        <dbReference type="EMBL" id="PZO81280.1"/>
    </source>
</evidence>
<evidence type="ECO:0000313" key="4">
    <source>
        <dbReference type="Proteomes" id="UP000249557"/>
    </source>
</evidence>
<accession>A0A2W4ZG60</accession>